<dbReference type="CDD" id="cd00293">
    <property type="entry name" value="USP-like"/>
    <property type="match status" value="2"/>
</dbReference>
<dbReference type="InterPro" id="IPR014729">
    <property type="entry name" value="Rossmann-like_a/b/a_fold"/>
</dbReference>
<organism evidence="3 4">
    <name type="scientific">Desulfomonile tiedjei</name>
    <dbReference type="NCBI Taxonomy" id="2358"/>
    <lineage>
        <taxon>Bacteria</taxon>
        <taxon>Pseudomonadati</taxon>
        <taxon>Thermodesulfobacteriota</taxon>
        <taxon>Desulfomonilia</taxon>
        <taxon>Desulfomonilales</taxon>
        <taxon>Desulfomonilaceae</taxon>
        <taxon>Desulfomonile</taxon>
    </lineage>
</organism>
<dbReference type="Gene3D" id="3.40.50.620">
    <property type="entry name" value="HUPs"/>
    <property type="match status" value="2"/>
</dbReference>
<evidence type="ECO:0000256" key="1">
    <source>
        <dbReference type="ARBA" id="ARBA00008791"/>
    </source>
</evidence>
<comment type="similarity">
    <text evidence="1">Belongs to the universal stress protein A family.</text>
</comment>
<proteinExistence type="inferred from homology"/>
<dbReference type="InterPro" id="IPR006015">
    <property type="entry name" value="Universal_stress_UspA"/>
</dbReference>
<dbReference type="PANTHER" id="PTHR46268">
    <property type="entry name" value="STRESS RESPONSE PROTEIN NHAX"/>
    <property type="match status" value="1"/>
</dbReference>
<dbReference type="PANTHER" id="PTHR46268:SF15">
    <property type="entry name" value="UNIVERSAL STRESS PROTEIN HP_0031"/>
    <property type="match status" value="1"/>
</dbReference>
<accession>A0A9D6Z2H7</accession>
<feature type="domain" description="UspA" evidence="2">
    <location>
        <begin position="150"/>
        <end position="276"/>
    </location>
</feature>
<dbReference type="InterPro" id="IPR006016">
    <property type="entry name" value="UspA"/>
</dbReference>
<evidence type="ECO:0000313" key="4">
    <source>
        <dbReference type="Proteomes" id="UP000807825"/>
    </source>
</evidence>
<dbReference type="EMBL" id="JACRDE010000115">
    <property type="protein sequence ID" value="MBI5248607.1"/>
    <property type="molecule type" value="Genomic_DNA"/>
</dbReference>
<name>A0A9D6Z2H7_9BACT</name>
<dbReference type="AlphaFoldDB" id="A0A9D6Z2H7"/>
<protein>
    <submittedName>
        <fullName evidence="3">Universal stress protein</fullName>
    </submittedName>
</protein>
<comment type="caution">
    <text evidence="3">The sequence shown here is derived from an EMBL/GenBank/DDBJ whole genome shotgun (WGS) entry which is preliminary data.</text>
</comment>
<evidence type="ECO:0000259" key="2">
    <source>
        <dbReference type="Pfam" id="PF00582"/>
    </source>
</evidence>
<sequence length="284" mass="31794">MKVLVAVDRNAETFVGLRYACHLLESCYAKVDALHVTPDLKDIAAESYAPFLSKDGLENAIKTEIQQVEEMFREAFQPCLPTNLPCALQITAGDPADEILNVAHSDGYDMIVLGSHQKSYLRGLLLGAVHAKILHYAEQPVLIVRQFREIHRVLVAYRGSHNDDASLRFLGPLLANKNAEITLLHVQETGQGESDEFARASLQKGAQILRDFDFDPLARMAKGDFVEEILKDVAVNRHDLIVMGAYGHKRPKYLQLISDEAHNLARLTTRPILVFRETIEVRTA</sequence>
<feature type="domain" description="UspA" evidence="2">
    <location>
        <begin position="2"/>
        <end position="145"/>
    </location>
</feature>
<dbReference type="SUPFAM" id="SSF52402">
    <property type="entry name" value="Adenine nucleotide alpha hydrolases-like"/>
    <property type="match status" value="2"/>
</dbReference>
<evidence type="ECO:0000313" key="3">
    <source>
        <dbReference type="EMBL" id="MBI5248607.1"/>
    </source>
</evidence>
<dbReference type="Proteomes" id="UP000807825">
    <property type="component" value="Unassembled WGS sequence"/>
</dbReference>
<dbReference type="Pfam" id="PF00582">
    <property type="entry name" value="Usp"/>
    <property type="match status" value="2"/>
</dbReference>
<dbReference type="PRINTS" id="PR01438">
    <property type="entry name" value="UNVRSLSTRESS"/>
</dbReference>
<reference evidence="3" key="1">
    <citation type="submission" date="2020-07" db="EMBL/GenBank/DDBJ databases">
        <title>Huge and variable diversity of episymbiotic CPR bacteria and DPANN archaea in groundwater ecosystems.</title>
        <authorList>
            <person name="He C.Y."/>
            <person name="Keren R."/>
            <person name="Whittaker M."/>
            <person name="Farag I.F."/>
            <person name="Doudna J."/>
            <person name="Cate J.H.D."/>
            <person name="Banfield J.F."/>
        </authorList>
    </citation>
    <scope>NUCLEOTIDE SEQUENCE</scope>
    <source>
        <strain evidence="3">NC_groundwater_1664_Pr3_B-0.1um_52_9</strain>
    </source>
</reference>
<gene>
    <name evidence="3" type="ORF">HY912_03860</name>
</gene>